<evidence type="ECO:0000256" key="2">
    <source>
        <dbReference type="ARBA" id="ARBA00004174"/>
    </source>
</evidence>
<reference evidence="15" key="2">
    <citation type="journal article" name="Mar. Pollut. Bull.">
        <title>The genome of the European estuarine calanoid copepod Eurytemora affinis: Potential use in molecular ecotoxicology.</title>
        <authorList>
            <person name="Choi B.S."/>
            <person name="Kim D.H."/>
            <person name="Kim M.S."/>
            <person name="Park J.C."/>
            <person name="Lee Y.H."/>
            <person name="Kim H.J."/>
            <person name="Jeong C.B."/>
            <person name="Hagiwara A."/>
            <person name="Souissi S."/>
            <person name="Lee J.S."/>
        </authorList>
    </citation>
    <scope>NUCLEOTIDE SEQUENCE</scope>
</reference>
<comment type="subcellular location">
    <subcellularLocation>
        <location evidence="3">Endoplasmic reticulum membrane</location>
        <topology evidence="3">Peripheral membrane protein</topology>
    </subcellularLocation>
    <subcellularLocation>
        <location evidence="2">Microsome membrane</location>
        <topology evidence="2">Peripheral membrane protein</topology>
    </subcellularLocation>
</comment>
<comment type="cofactor">
    <cofactor evidence="1 13">
        <name>heme</name>
        <dbReference type="ChEBI" id="CHEBI:30413"/>
    </cofactor>
</comment>
<dbReference type="PRINTS" id="PR00385">
    <property type="entry name" value="P450"/>
</dbReference>
<evidence type="ECO:0000313" key="15">
    <source>
        <dbReference type="EMBL" id="QTW43658.1"/>
    </source>
</evidence>
<dbReference type="Pfam" id="PF00067">
    <property type="entry name" value="p450"/>
    <property type="match status" value="1"/>
</dbReference>
<dbReference type="GO" id="GO:0016705">
    <property type="term" value="F:oxidoreductase activity, acting on paired donors, with incorporation or reduction of molecular oxygen"/>
    <property type="evidence" value="ECO:0007669"/>
    <property type="project" value="InterPro"/>
</dbReference>
<evidence type="ECO:0000256" key="12">
    <source>
        <dbReference type="ARBA" id="ARBA00023136"/>
    </source>
</evidence>
<keyword evidence="7" id="KW-0256">Endoplasmic reticulum</keyword>
<dbReference type="InterPro" id="IPR036396">
    <property type="entry name" value="Cyt_P450_sf"/>
</dbReference>
<dbReference type="EMBL" id="MW149358">
    <property type="protein sequence ID" value="QTW43658.1"/>
    <property type="molecule type" value="mRNA"/>
</dbReference>
<protein>
    <submittedName>
        <fullName evidence="15">CYP3026A4</fullName>
    </submittedName>
</protein>
<keyword evidence="8" id="KW-0492">Microsome</keyword>
<evidence type="ECO:0000256" key="1">
    <source>
        <dbReference type="ARBA" id="ARBA00001971"/>
    </source>
</evidence>
<keyword evidence="10 13" id="KW-0408">Iron</keyword>
<dbReference type="SUPFAM" id="SSF48264">
    <property type="entry name" value="Cytochrome P450"/>
    <property type="match status" value="1"/>
</dbReference>
<dbReference type="AlphaFoldDB" id="A0A8B0MCI5"/>
<evidence type="ECO:0000256" key="5">
    <source>
        <dbReference type="ARBA" id="ARBA00022617"/>
    </source>
</evidence>
<dbReference type="InterPro" id="IPR002401">
    <property type="entry name" value="Cyt_P450_E_grp-I"/>
</dbReference>
<keyword evidence="6 13" id="KW-0479">Metal-binding</keyword>
<dbReference type="GO" id="GO:0020037">
    <property type="term" value="F:heme binding"/>
    <property type="evidence" value="ECO:0007669"/>
    <property type="project" value="InterPro"/>
</dbReference>
<dbReference type="InterPro" id="IPR050476">
    <property type="entry name" value="Insect_CytP450_Detox"/>
</dbReference>
<organism evidence="15">
    <name type="scientific">Eurytemora affinis</name>
    <name type="common">Copepod</name>
    <name type="synonym">Temora affinis</name>
    <dbReference type="NCBI Taxonomy" id="88015"/>
    <lineage>
        <taxon>Eukaryota</taxon>
        <taxon>Metazoa</taxon>
        <taxon>Ecdysozoa</taxon>
        <taxon>Arthropoda</taxon>
        <taxon>Crustacea</taxon>
        <taxon>Multicrustacea</taxon>
        <taxon>Hexanauplia</taxon>
        <taxon>Copepoda</taxon>
        <taxon>Calanoida</taxon>
        <taxon>Temoridae</taxon>
        <taxon>Eurytemora</taxon>
    </lineage>
</organism>
<evidence type="ECO:0000256" key="6">
    <source>
        <dbReference type="ARBA" id="ARBA00022723"/>
    </source>
</evidence>
<accession>A0A8B0MCI5</accession>
<feature type="binding site" description="axial binding residue" evidence="13">
    <location>
        <position position="469"/>
    </location>
    <ligand>
        <name>heme</name>
        <dbReference type="ChEBI" id="CHEBI:30413"/>
    </ligand>
    <ligandPart>
        <name>Fe</name>
        <dbReference type="ChEBI" id="CHEBI:18248"/>
    </ligandPart>
</feature>
<keyword evidence="12" id="KW-0472">Membrane</keyword>
<proteinExistence type="evidence at transcript level"/>
<evidence type="ECO:0000256" key="9">
    <source>
        <dbReference type="ARBA" id="ARBA00023002"/>
    </source>
</evidence>
<keyword evidence="11 14" id="KW-0503">Monooxygenase</keyword>
<evidence type="ECO:0000256" key="14">
    <source>
        <dbReference type="RuleBase" id="RU000461"/>
    </source>
</evidence>
<reference evidence="15" key="1">
    <citation type="submission" date="2020-10" db="EMBL/GenBank/DDBJ databases">
        <authorList>
            <person name="Kim D.-H."/>
        </authorList>
    </citation>
    <scope>NUCLEOTIDE SEQUENCE</scope>
</reference>
<dbReference type="CDD" id="cd11056">
    <property type="entry name" value="CYP6-like"/>
    <property type="match status" value="1"/>
</dbReference>
<dbReference type="FunFam" id="1.10.630.10:FF:000042">
    <property type="entry name" value="Cytochrome P450"/>
    <property type="match status" value="1"/>
</dbReference>
<dbReference type="InterPro" id="IPR017972">
    <property type="entry name" value="Cyt_P450_CS"/>
</dbReference>
<dbReference type="Gene3D" id="1.10.630.10">
    <property type="entry name" value="Cytochrome P450"/>
    <property type="match status" value="1"/>
</dbReference>
<evidence type="ECO:0000256" key="11">
    <source>
        <dbReference type="ARBA" id="ARBA00023033"/>
    </source>
</evidence>
<evidence type="ECO:0000256" key="7">
    <source>
        <dbReference type="ARBA" id="ARBA00022824"/>
    </source>
</evidence>
<dbReference type="PANTHER" id="PTHR24292">
    <property type="entry name" value="CYTOCHROME P450"/>
    <property type="match status" value="1"/>
</dbReference>
<name>A0A8B0MCI5_EURAF</name>
<dbReference type="PANTHER" id="PTHR24292:SF54">
    <property type="entry name" value="CYP9F3-RELATED"/>
    <property type="match status" value="1"/>
</dbReference>
<dbReference type="OrthoDB" id="6364703at2759"/>
<dbReference type="PROSITE" id="PS00086">
    <property type="entry name" value="CYTOCHROME_P450"/>
    <property type="match status" value="1"/>
</dbReference>
<evidence type="ECO:0000256" key="10">
    <source>
        <dbReference type="ARBA" id="ARBA00023004"/>
    </source>
</evidence>
<evidence type="ECO:0000256" key="4">
    <source>
        <dbReference type="ARBA" id="ARBA00010617"/>
    </source>
</evidence>
<dbReference type="GO" id="GO:0004497">
    <property type="term" value="F:monooxygenase activity"/>
    <property type="evidence" value="ECO:0007669"/>
    <property type="project" value="UniProtKB-KW"/>
</dbReference>
<keyword evidence="9 14" id="KW-0560">Oxidoreductase</keyword>
<evidence type="ECO:0000256" key="3">
    <source>
        <dbReference type="ARBA" id="ARBA00004406"/>
    </source>
</evidence>
<dbReference type="GO" id="GO:0005789">
    <property type="term" value="C:endoplasmic reticulum membrane"/>
    <property type="evidence" value="ECO:0007669"/>
    <property type="project" value="UniProtKB-SubCell"/>
</dbReference>
<dbReference type="PRINTS" id="PR00463">
    <property type="entry name" value="EP450I"/>
</dbReference>
<evidence type="ECO:0000256" key="13">
    <source>
        <dbReference type="PIRSR" id="PIRSR602401-1"/>
    </source>
</evidence>
<dbReference type="InterPro" id="IPR001128">
    <property type="entry name" value="Cyt_P450"/>
</dbReference>
<evidence type="ECO:0000256" key="8">
    <source>
        <dbReference type="ARBA" id="ARBA00022848"/>
    </source>
</evidence>
<keyword evidence="5 13" id="KW-0349">Heme</keyword>
<sequence>MILEIVLVILTLILLLYRYVTKNFDHWKKKGVPHIQGVFPCGSHTEILTQGKHISVLVKEDYEKFKEKDFFGIYMLGKPALVVKNIDMIRNIMVKDFNHFVDRNGESMRQWAQGGDMDQLWAKGMSELCGEHWKDVRSSFSPIFTSGKMKGMLKFIAEVGQSLKKDFHKLAESGQDFELKEEFGKFSLDSLACCAFGLNPKSFEDNSGVFAKYAASVFQVSVLDNIKIMTRFLPGSVFLQQKLNINFFKPKETKYFKDIILKTIQHRRETGVRVNDLIDLMLDCMKPAGNVEKADIDEPEDVHLKHHKKFVELNEDIIVSNCLLFLVAGYDTTGMTLAVMGYFLSKYPLVQTKLQEEIDQAFEENGGLLPEYQVIQELPYLEMCIMESLRMYSPAGALFRTCTKDYTFPETNVSVMKDDLIILPVIGIHSDESYYPNPEEFNPENFSKEAKALRSPYTFLGFGQGPRGCIGMRFALLEAKVAMIEILHSFSFVYSNKNPEVLELDPSSETGYIKGGLFAKIQKRC</sequence>
<comment type="similarity">
    <text evidence="4 14">Belongs to the cytochrome P450 family.</text>
</comment>
<dbReference type="GO" id="GO:0005506">
    <property type="term" value="F:iron ion binding"/>
    <property type="evidence" value="ECO:0007669"/>
    <property type="project" value="InterPro"/>
</dbReference>